<evidence type="ECO:0000313" key="1">
    <source>
        <dbReference type="EMBL" id="CDX62917.1"/>
    </source>
</evidence>
<sequence>MEDDHVDRPGVEERQRLKLTGTNSSIGLIVLIPNIHQGATEGLSPAQRRRSKDRA</sequence>
<evidence type="ECO:0000313" key="2">
    <source>
        <dbReference type="Proteomes" id="UP000182888"/>
    </source>
</evidence>
<dbReference type="Proteomes" id="UP000182888">
    <property type="component" value="Unassembled WGS sequence"/>
</dbReference>
<name>A0A0K2W6P0_MESPL</name>
<proteinExistence type="predicted"/>
<gene>
    <name evidence="1" type="ORF">MPL1032_80011</name>
</gene>
<dbReference type="AlphaFoldDB" id="A0A0K2W6P0"/>
<dbReference type="EMBL" id="CCND01000051">
    <property type="protein sequence ID" value="CDX62917.1"/>
    <property type="molecule type" value="Genomic_DNA"/>
</dbReference>
<protein>
    <submittedName>
        <fullName evidence="1">Uncharacterized protein</fullName>
    </submittedName>
</protein>
<accession>A0A0K2W6P0</accession>
<organism evidence="1 2">
    <name type="scientific">Mesorhizobium plurifarium</name>
    <dbReference type="NCBI Taxonomy" id="69974"/>
    <lineage>
        <taxon>Bacteria</taxon>
        <taxon>Pseudomonadati</taxon>
        <taxon>Pseudomonadota</taxon>
        <taxon>Alphaproteobacteria</taxon>
        <taxon>Hyphomicrobiales</taxon>
        <taxon>Phyllobacteriaceae</taxon>
        <taxon>Mesorhizobium</taxon>
    </lineage>
</organism>
<reference evidence="2" key="1">
    <citation type="submission" date="2014-08" db="EMBL/GenBank/DDBJ databases">
        <authorList>
            <person name="Edwards T."/>
        </authorList>
    </citation>
    <scope>NUCLEOTIDE SEQUENCE [LARGE SCALE GENOMIC DNA]</scope>
</reference>